<dbReference type="PROSITE" id="PS50011">
    <property type="entry name" value="PROTEIN_KINASE_DOM"/>
    <property type="match status" value="1"/>
</dbReference>
<reference evidence="3" key="1">
    <citation type="journal article" date="2011" name="Genome Biol.">
        <title>Comparative genomics of the social amoebae Dictyostelium discoideum and Dictyostelium purpureum.</title>
        <authorList>
            <consortium name="US DOE Joint Genome Institute (JGI-PGF)"/>
            <person name="Sucgang R."/>
            <person name="Kuo A."/>
            <person name="Tian X."/>
            <person name="Salerno W."/>
            <person name="Parikh A."/>
            <person name="Feasley C.L."/>
            <person name="Dalin E."/>
            <person name="Tu H."/>
            <person name="Huang E."/>
            <person name="Barry K."/>
            <person name="Lindquist E."/>
            <person name="Shapiro H."/>
            <person name="Bruce D."/>
            <person name="Schmutz J."/>
            <person name="Salamov A."/>
            <person name="Fey P."/>
            <person name="Gaudet P."/>
            <person name="Anjard C."/>
            <person name="Babu M.M."/>
            <person name="Basu S."/>
            <person name="Bushmanova Y."/>
            <person name="van der Wel H."/>
            <person name="Katoh-Kurasawa M."/>
            <person name="Dinh C."/>
            <person name="Coutinho P.M."/>
            <person name="Saito T."/>
            <person name="Elias M."/>
            <person name="Schaap P."/>
            <person name="Kay R.R."/>
            <person name="Henrissat B."/>
            <person name="Eichinger L."/>
            <person name="Rivero F."/>
            <person name="Putnam N.H."/>
            <person name="West C.M."/>
            <person name="Loomis W.F."/>
            <person name="Chisholm R.L."/>
            <person name="Shaulsky G."/>
            <person name="Strassmann J.E."/>
            <person name="Queller D.C."/>
            <person name="Kuspa A."/>
            <person name="Grigoriev I.V."/>
        </authorList>
    </citation>
    <scope>NUCLEOTIDE SEQUENCE [LARGE SCALE GENOMIC DNA]</scope>
    <source>
        <strain evidence="3">QSDP1</strain>
    </source>
</reference>
<name>F0Z8Q1_DICPU</name>
<dbReference type="Gene3D" id="1.10.510.10">
    <property type="entry name" value="Transferase(Phosphotransferase) domain 1"/>
    <property type="match status" value="1"/>
</dbReference>
<accession>F0Z8Q1</accession>
<gene>
    <name evidence="2" type="ORF">DICPUDRAFT_74775</name>
</gene>
<dbReference type="KEGG" id="dpp:DICPUDRAFT_74775"/>
<protein>
    <recommendedName>
        <fullName evidence="1">Protein kinase domain-containing protein</fullName>
    </recommendedName>
</protein>
<dbReference type="InterPro" id="IPR011009">
    <property type="entry name" value="Kinase-like_dom_sf"/>
</dbReference>
<dbReference type="SUPFAM" id="SSF56112">
    <property type="entry name" value="Protein kinase-like (PK-like)"/>
    <property type="match status" value="1"/>
</dbReference>
<dbReference type="InterPro" id="IPR000719">
    <property type="entry name" value="Prot_kinase_dom"/>
</dbReference>
<organism evidence="2 3">
    <name type="scientific">Dictyostelium purpureum</name>
    <name type="common">Slime mold</name>
    <dbReference type="NCBI Taxonomy" id="5786"/>
    <lineage>
        <taxon>Eukaryota</taxon>
        <taxon>Amoebozoa</taxon>
        <taxon>Evosea</taxon>
        <taxon>Eumycetozoa</taxon>
        <taxon>Dictyostelia</taxon>
        <taxon>Dictyosteliales</taxon>
        <taxon>Dictyosteliaceae</taxon>
        <taxon>Dictyostelium</taxon>
    </lineage>
</organism>
<keyword evidence="3" id="KW-1185">Reference proteome</keyword>
<dbReference type="GeneID" id="10509712"/>
<dbReference type="InParanoid" id="F0Z8Q1"/>
<feature type="domain" description="Protein kinase" evidence="1">
    <location>
        <begin position="131"/>
        <end position="289"/>
    </location>
</feature>
<dbReference type="GO" id="GO:0004672">
    <property type="term" value="F:protein kinase activity"/>
    <property type="evidence" value="ECO:0007669"/>
    <property type="project" value="InterPro"/>
</dbReference>
<evidence type="ECO:0000259" key="1">
    <source>
        <dbReference type="PROSITE" id="PS50011"/>
    </source>
</evidence>
<dbReference type="RefSeq" id="XP_003283807.1">
    <property type="nucleotide sequence ID" value="XM_003283759.1"/>
</dbReference>
<dbReference type="AlphaFoldDB" id="F0Z8Q1"/>
<proteinExistence type="predicted"/>
<evidence type="ECO:0000313" key="3">
    <source>
        <dbReference type="Proteomes" id="UP000001064"/>
    </source>
</evidence>
<sequence>MDDYGDYLPMSIKTLTCSYKFKKPLKRNNNIPKNVRVLVLDNYNFPIIKQRVPETIHTLALGSNFKDFESLSKLPQSSIFNLTLGVENCELTDEEIKQFIPKTITKLTKNRTNYPFDKSSVDKHDRFQWFIDYKNPIGKGGCSIGVFKGKKLDGKINNILIPNEGCCAIKIVLHKEMGKHEIITLNKLIGIENENIIKFYGYGKGVHTDGQECLFIYMEYLEGYETISDIFKNKRVTEPTFNFSELQIAKVIKYFCESLKLLHEQGVENCNLSNDDFKKYTNSYKNECQ</sequence>
<dbReference type="EMBL" id="GL870953">
    <property type="protein sequence ID" value="EGC39698.1"/>
    <property type="molecule type" value="Genomic_DNA"/>
</dbReference>
<dbReference type="VEuPathDB" id="AmoebaDB:DICPUDRAFT_74775"/>
<dbReference type="GO" id="GO:0005524">
    <property type="term" value="F:ATP binding"/>
    <property type="evidence" value="ECO:0007669"/>
    <property type="project" value="InterPro"/>
</dbReference>
<evidence type="ECO:0000313" key="2">
    <source>
        <dbReference type="EMBL" id="EGC39698.1"/>
    </source>
</evidence>
<dbReference type="Proteomes" id="UP000001064">
    <property type="component" value="Unassembled WGS sequence"/>
</dbReference>